<protein>
    <submittedName>
        <fullName evidence="2">Uncharacterized protein</fullName>
    </submittedName>
</protein>
<dbReference type="AlphaFoldDB" id="A0A4P9WWT9"/>
<evidence type="ECO:0000313" key="3">
    <source>
        <dbReference type="Proteomes" id="UP000268535"/>
    </source>
</evidence>
<evidence type="ECO:0000256" key="1">
    <source>
        <dbReference type="SAM" id="MobiDB-lite"/>
    </source>
</evidence>
<reference evidence="3" key="1">
    <citation type="journal article" date="2018" name="Nat. Microbiol.">
        <title>Leveraging single-cell genomics to expand the fungal tree of life.</title>
        <authorList>
            <person name="Ahrendt S.R."/>
            <person name="Quandt C.A."/>
            <person name="Ciobanu D."/>
            <person name="Clum A."/>
            <person name="Salamov A."/>
            <person name="Andreopoulos B."/>
            <person name="Cheng J.F."/>
            <person name="Woyke T."/>
            <person name="Pelin A."/>
            <person name="Henrissat B."/>
            <person name="Reynolds N.K."/>
            <person name="Benny G.L."/>
            <person name="Smith M.E."/>
            <person name="James T.Y."/>
            <person name="Grigoriev I.V."/>
        </authorList>
    </citation>
    <scope>NUCLEOTIDE SEQUENCE [LARGE SCALE GENOMIC DNA]</scope>
    <source>
        <strain evidence="3">ATCC 52028</strain>
    </source>
</reference>
<organism evidence="2 3">
    <name type="scientific">Caulochytrium protostelioides</name>
    <dbReference type="NCBI Taxonomy" id="1555241"/>
    <lineage>
        <taxon>Eukaryota</taxon>
        <taxon>Fungi</taxon>
        <taxon>Fungi incertae sedis</taxon>
        <taxon>Chytridiomycota</taxon>
        <taxon>Chytridiomycota incertae sedis</taxon>
        <taxon>Chytridiomycetes</taxon>
        <taxon>Caulochytriales</taxon>
        <taxon>Caulochytriaceae</taxon>
        <taxon>Caulochytrium</taxon>
    </lineage>
</organism>
<dbReference type="EMBL" id="ML009633">
    <property type="protein sequence ID" value="RKO96773.1"/>
    <property type="molecule type" value="Genomic_DNA"/>
</dbReference>
<dbReference type="Proteomes" id="UP000268535">
    <property type="component" value="Unassembled WGS sequence"/>
</dbReference>
<accession>A0A4P9WWT9</accession>
<sequence>MIRPGGSGCRAETHQRAVRMARPNGRETAPPPRPQRPLRRIGASRCFTLLVSQGAPAVGWRITRAPPHGFEAIAAPASCRRRVTTAFKPVGAGRLIRGNGGGALPDGRERLRAFAPRPASSNWIGWLAGWLAALRRVAPPTLGCAAGRAVLRAVLASRRRGPRRGRRRRGGHDRFP</sequence>
<gene>
    <name evidence="2" type="ORF">CAUPRSCDRAFT_11536</name>
</gene>
<proteinExistence type="predicted"/>
<evidence type="ECO:0000313" key="2">
    <source>
        <dbReference type="EMBL" id="RKO96773.1"/>
    </source>
</evidence>
<name>A0A4P9WWT9_9FUNG</name>
<feature type="region of interest" description="Disordered" evidence="1">
    <location>
        <begin position="1"/>
        <end position="38"/>
    </location>
</feature>